<protein>
    <submittedName>
        <fullName evidence="3">Cytochrome P450</fullName>
    </submittedName>
</protein>
<dbReference type="Proteomes" id="UP001564626">
    <property type="component" value="Unassembled WGS sequence"/>
</dbReference>
<dbReference type="InterPro" id="IPR017972">
    <property type="entry name" value="Cyt_P450_CS"/>
</dbReference>
<dbReference type="Gene3D" id="1.10.630.10">
    <property type="entry name" value="Cytochrome P450"/>
    <property type="match status" value="1"/>
</dbReference>
<gene>
    <name evidence="3" type="ORF">AB8O55_07045</name>
</gene>
<dbReference type="CDD" id="cd11031">
    <property type="entry name" value="Cyp158A-like"/>
    <property type="match status" value="1"/>
</dbReference>
<accession>A0ABV4CEF3</accession>
<dbReference type="InterPro" id="IPR001128">
    <property type="entry name" value="Cyt_P450"/>
</dbReference>
<dbReference type="Pfam" id="PF00067">
    <property type="entry name" value="p450"/>
    <property type="match status" value="1"/>
</dbReference>
<dbReference type="InterPro" id="IPR036396">
    <property type="entry name" value="Cyt_P450_sf"/>
</dbReference>
<dbReference type="EMBL" id="JBGEHV010000009">
    <property type="protein sequence ID" value="MEY8039149.1"/>
    <property type="molecule type" value="Genomic_DNA"/>
</dbReference>
<keyword evidence="4" id="KW-1185">Reference proteome</keyword>
<evidence type="ECO:0000313" key="4">
    <source>
        <dbReference type="Proteomes" id="UP001564626"/>
    </source>
</evidence>
<dbReference type="InterPro" id="IPR002397">
    <property type="entry name" value="Cyt_P450_B"/>
</dbReference>
<dbReference type="PRINTS" id="PR00359">
    <property type="entry name" value="BP450"/>
</dbReference>
<evidence type="ECO:0000313" key="3">
    <source>
        <dbReference type="EMBL" id="MEY8039149.1"/>
    </source>
</evidence>
<comment type="caution">
    <text evidence="3">The sequence shown here is derived from an EMBL/GenBank/DDBJ whole genome shotgun (WGS) entry which is preliminary data.</text>
</comment>
<evidence type="ECO:0000256" key="2">
    <source>
        <dbReference type="RuleBase" id="RU000461"/>
    </source>
</evidence>
<dbReference type="RefSeq" id="WP_345364634.1">
    <property type="nucleotide sequence ID" value="NZ_BAABII010000012.1"/>
</dbReference>
<keyword evidence="2" id="KW-0503">Monooxygenase</keyword>
<keyword evidence="2" id="KW-0560">Oxidoreductase</keyword>
<name>A0ABV4CEF3_9PSEU</name>
<keyword evidence="2" id="KW-0349">Heme</keyword>
<reference evidence="3 4" key="1">
    <citation type="submission" date="2024-08" db="EMBL/GenBank/DDBJ databases">
        <title>Genome mining of Saccharopolyspora cebuensis PGLac3 from Nigerian medicinal plant.</title>
        <authorList>
            <person name="Ezeobiora C.E."/>
            <person name="Igbokwe N.H."/>
            <person name="Amin D.H."/>
            <person name="Mendie U.E."/>
        </authorList>
    </citation>
    <scope>NUCLEOTIDE SEQUENCE [LARGE SCALE GENOMIC DNA]</scope>
    <source>
        <strain evidence="3 4">PGLac3</strain>
    </source>
</reference>
<sequence>MTTTEPRTYPFSEADRLNLDPFYARLRESEPLSRIQLPFGESAWLATRYEDAKVVLGDPRFSRAASVGRDEPRLRERRQAMGILAMDPPDHTRLRKLVAKAFTARRVERLRPRAQEIADELADGMLREGAPADLVEDFALPLPIAVICELLGVPFEDRADFRVWSDAFLSTTKLTPEQAEDYIGRMHDYMAGLIDRRRQEPGDDLMSAMISARDDEDRLTEQELVQLAAGILVAGHETTATQIPNFVYVLLTHPERLAELRADPDLVPAAVEELLRYVPLGVASAFPRYALEDVELGGVTVRAGDPVLVSLSSANRDEAVYQDPDQLDLLRSEASHIGFGHGPHHCLGAQLARLELQVALRTLLTRLPGLRFADSEADLRWKTGMLVRGPLYMPISWDDQGANREEDRL</sequence>
<keyword evidence="2" id="KW-0408">Iron</keyword>
<dbReference type="PRINTS" id="PR00385">
    <property type="entry name" value="P450"/>
</dbReference>
<keyword evidence="2" id="KW-0479">Metal-binding</keyword>
<dbReference type="PANTHER" id="PTHR46696">
    <property type="entry name" value="P450, PUTATIVE (EUROFUNG)-RELATED"/>
    <property type="match status" value="1"/>
</dbReference>
<dbReference type="PROSITE" id="PS00086">
    <property type="entry name" value="CYTOCHROME_P450"/>
    <property type="match status" value="1"/>
</dbReference>
<organism evidence="3 4">
    <name type="scientific">Saccharopolyspora cebuensis</name>
    <dbReference type="NCBI Taxonomy" id="418759"/>
    <lineage>
        <taxon>Bacteria</taxon>
        <taxon>Bacillati</taxon>
        <taxon>Actinomycetota</taxon>
        <taxon>Actinomycetes</taxon>
        <taxon>Pseudonocardiales</taxon>
        <taxon>Pseudonocardiaceae</taxon>
        <taxon>Saccharopolyspora</taxon>
    </lineage>
</organism>
<proteinExistence type="inferred from homology"/>
<evidence type="ECO:0000256" key="1">
    <source>
        <dbReference type="ARBA" id="ARBA00010617"/>
    </source>
</evidence>
<comment type="similarity">
    <text evidence="1 2">Belongs to the cytochrome P450 family.</text>
</comment>
<dbReference type="SUPFAM" id="SSF48264">
    <property type="entry name" value="Cytochrome P450"/>
    <property type="match status" value="1"/>
</dbReference>
<dbReference type="PANTHER" id="PTHR46696:SF1">
    <property type="entry name" value="CYTOCHROME P450 YJIB-RELATED"/>
    <property type="match status" value="1"/>
</dbReference>